<accession>A0A842H904</accession>
<gene>
    <name evidence="2" type="ORF">H5P28_00365</name>
</gene>
<keyword evidence="3" id="KW-1185">Reference proteome</keyword>
<dbReference type="AlphaFoldDB" id="A0A842H904"/>
<evidence type="ECO:0000313" key="3">
    <source>
        <dbReference type="Proteomes" id="UP000546464"/>
    </source>
</evidence>
<evidence type="ECO:0008006" key="4">
    <source>
        <dbReference type="Google" id="ProtNLM"/>
    </source>
</evidence>
<feature type="region of interest" description="Disordered" evidence="1">
    <location>
        <begin position="754"/>
        <end position="773"/>
    </location>
</feature>
<name>A0A842H904_9BACT</name>
<comment type="caution">
    <text evidence="2">The sequence shown here is derived from an EMBL/GenBank/DDBJ whole genome shotgun (WGS) entry which is preliminary data.</text>
</comment>
<dbReference type="Proteomes" id="UP000546464">
    <property type="component" value="Unassembled WGS sequence"/>
</dbReference>
<proteinExistence type="predicted"/>
<protein>
    <recommendedName>
        <fullName evidence="4">Tip attachment protein J domain-containing protein</fullName>
    </recommendedName>
</protein>
<evidence type="ECO:0000256" key="1">
    <source>
        <dbReference type="SAM" id="MobiDB-lite"/>
    </source>
</evidence>
<reference evidence="2 3" key="1">
    <citation type="submission" date="2020-07" db="EMBL/GenBank/DDBJ databases">
        <authorList>
            <person name="Feng X."/>
        </authorList>
    </citation>
    <scope>NUCLEOTIDE SEQUENCE [LARGE SCALE GENOMIC DNA]</scope>
    <source>
        <strain evidence="2 3">JCM31066</strain>
    </source>
</reference>
<dbReference type="EMBL" id="JACHVB010000004">
    <property type="protein sequence ID" value="MBC2592705.1"/>
    <property type="molecule type" value="Genomic_DNA"/>
</dbReference>
<organism evidence="2 3">
    <name type="scientific">Ruficoccus amylovorans</name>
    <dbReference type="NCBI Taxonomy" id="1804625"/>
    <lineage>
        <taxon>Bacteria</taxon>
        <taxon>Pseudomonadati</taxon>
        <taxon>Verrucomicrobiota</taxon>
        <taxon>Opitutia</taxon>
        <taxon>Puniceicoccales</taxon>
        <taxon>Cerasicoccaceae</taxon>
        <taxon>Ruficoccus</taxon>
    </lineage>
</organism>
<evidence type="ECO:0000313" key="2">
    <source>
        <dbReference type="EMBL" id="MBC2592705.1"/>
    </source>
</evidence>
<sequence length="773" mass="81545">MGSSKGYDQGVPHYMGTIACVISRGPLYGLQAILLNGEAVWTGPVLRGSSTGPLTISTAHGTLRIYWGTDDQPADPTLNQYAYHPPYPGVAYCVFINFDHGAATNAYNAEFICLAAPAQSLVTGTPASASLDECRTCNAAVFAAEVITSESWLGRAASELDQPSFQALANALQAEQITGAPAGRSLAAVSPLVTDATETRALLSDLLTPLGAWLRVTAAGLVQAGRWVRDAEALTGVMELTLDDLTEPPVVNFEDQEDAPNSVAVEFTDSEALHKGATLSVDDAGAIAEAGVLRRTTVKRPWLITADQAIRSGLDELARVGRVVSWSGSVRYPRALKPSGDLVQPGDYLSVPLGLPGTEDAAILRVLKVRRPKDATSAVEIEGELDPGARVLETAAAAESADPGTPDVVPPVMWSRLLALPPLDPISAPPVIALAARPHSLALGLEVAYDSGAGGDFPTVARQSGFALPVRLAASFGSGSSTVRVRLLDPVDGADPRRDEQYLRAWAGGATEGRNDELLLILLKKDEAGDILRHGDEDSLEYLEVLSIASAPALVSTDTFQASVLRGRLGTAALAFTDGPFPASWEEVEGWVIPRYLMARLAHNDFAGMLATGTPGWFRLGAYTARKGYAPVAAWEERQRRTAAAQSLAELALQPDATTYVPQAAYAIPAGLNTAPRVEWISPASFPATASGGDLAVHLRWLDGTGNLSEVLLTIIKSDGTGYAEVLRQSLSPRATHEWSGTVNFPSTGTWTLSAVGTDSTGQTGRSDQTVTR</sequence>
<dbReference type="PROSITE" id="PS51257">
    <property type="entry name" value="PROKAR_LIPOPROTEIN"/>
    <property type="match status" value="1"/>
</dbReference>
<dbReference type="RefSeq" id="WP_185673744.1">
    <property type="nucleotide sequence ID" value="NZ_JACHVB010000004.1"/>
</dbReference>